<dbReference type="SUPFAM" id="SSF52540">
    <property type="entry name" value="P-loop containing nucleoside triphosphate hydrolases"/>
    <property type="match status" value="1"/>
</dbReference>
<dbReference type="PROSITE" id="PS50893">
    <property type="entry name" value="ABC_TRANSPORTER_2"/>
    <property type="match status" value="1"/>
</dbReference>
<dbReference type="InterPro" id="IPR027417">
    <property type="entry name" value="P-loop_NTPase"/>
</dbReference>
<gene>
    <name evidence="6" type="ORF">BHU72_12180</name>
</gene>
<accession>A0A1E5L1X9</accession>
<dbReference type="SMART" id="SM00382">
    <property type="entry name" value="AAA"/>
    <property type="match status" value="1"/>
</dbReference>
<dbReference type="STRING" id="1390249.BHU72_12180"/>
<evidence type="ECO:0000256" key="1">
    <source>
        <dbReference type="ARBA" id="ARBA00005417"/>
    </source>
</evidence>
<keyword evidence="3" id="KW-0547">Nucleotide-binding</keyword>
<dbReference type="InterPro" id="IPR050763">
    <property type="entry name" value="ABC_transporter_ATP-binding"/>
</dbReference>
<dbReference type="Proteomes" id="UP000095255">
    <property type="component" value="Unassembled WGS sequence"/>
</dbReference>
<feature type="domain" description="ABC transporter" evidence="5">
    <location>
        <begin position="5"/>
        <end position="235"/>
    </location>
</feature>
<sequence length="304" mass="33824">MNNIIEVSSLKKSYGDVQAVKGIDFSVQQGTLFAFLGENGAGKSTTIDMLCTLLKPDGGNVTIDGFTLGADDEKIRNTIGIVFQDSLLDPLLTVHENLIVRESFYGKSRAELKQAVERAAAIVDATEFLHRAYGMLSGGQRRRADIARALVHTPKILFLDEPTTGLDPYSRRKVWETIKNLQTETGLTVFLTTHYMEEASQADYITIMGKGEILAKGTSIDLKQKYSSDLLKIKPKEKELLRAQFKQNQIMFQDKGETFHIPLTSTVEAIPLLKLYEDYIANVEVVNGTMDDVFIHVTGTEVQV</sequence>
<dbReference type="PANTHER" id="PTHR42711">
    <property type="entry name" value="ABC TRANSPORTER ATP-BINDING PROTEIN"/>
    <property type="match status" value="1"/>
</dbReference>
<dbReference type="InterPro" id="IPR003439">
    <property type="entry name" value="ABC_transporter-like_ATP-bd"/>
</dbReference>
<dbReference type="AlphaFoldDB" id="A0A1E5L1X9"/>
<keyword evidence="7" id="KW-1185">Reference proteome</keyword>
<dbReference type="Gene3D" id="3.40.50.300">
    <property type="entry name" value="P-loop containing nucleotide triphosphate hydrolases"/>
    <property type="match status" value="1"/>
</dbReference>
<reference evidence="6 7" key="1">
    <citation type="submission" date="2016-09" db="EMBL/GenBank/DDBJ databases">
        <title>Desulfuribacillus arsenicus sp. nov., an obligately anaerobic, dissimilatory arsenic- and antimonate-reducing bacterium isolated from anoxic sediments.</title>
        <authorList>
            <person name="Abin C.A."/>
            <person name="Hollibaugh J.T."/>
        </authorList>
    </citation>
    <scope>NUCLEOTIDE SEQUENCE [LARGE SCALE GENOMIC DNA]</scope>
    <source>
        <strain evidence="6 7">MLFW-2</strain>
    </source>
</reference>
<keyword evidence="4" id="KW-0067">ATP-binding</keyword>
<keyword evidence="2" id="KW-0813">Transport</keyword>
<comment type="similarity">
    <text evidence="1">Belongs to the ABC transporter superfamily.</text>
</comment>
<dbReference type="InterPro" id="IPR003593">
    <property type="entry name" value="AAA+_ATPase"/>
</dbReference>
<evidence type="ECO:0000313" key="7">
    <source>
        <dbReference type="Proteomes" id="UP000095255"/>
    </source>
</evidence>
<proteinExistence type="inferred from homology"/>
<organism evidence="6 7">
    <name type="scientific">Desulfuribacillus stibiiarsenatis</name>
    <dbReference type="NCBI Taxonomy" id="1390249"/>
    <lineage>
        <taxon>Bacteria</taxon>
        <taxon>Bacillati</taxon>
        <taxon>Bacillota</taxon>
        <taxon>Desulfuribacillia</taxon>
        <taxon>Desulfuribacillales</taxon>
        <taxon>Desulfuribacillaceae</taxon>
        <taxon>Desulfuribacillus</taxon>
    </lineage>
</organism>
<evidence type="ECO:0000256" key="4">
    <source>
        <dbReference type="ARBA" id="ARBA00022840"/>
    </source>
</evidence>
<evidence type="ECO:0000256" key="2">
    <source>
        <dbReference type="ARBA" id="ARBA00022448"/>
    </source>
</evidence>
<evidence type="ECO:0000256" key="3">
    <source>
        <dbReference type="ARBA" id="ARBA00022741"/>
    </source>
</evidence>
<dbReference type="GO" id="GO:0005524">
    <property type="term" value="F:ATP binding"/>
    <property type="evidence" value="ECO:0007669"/>
    <property type="project" value="UniProtKB-KW"/>
</dbReference>
<dbReference type="PROSITE" id="PS00211">
    <property type="entry name" value="ABC_TRANSPORTER_1"/>
    <property type="match status" value="1"/>
</dbReference>
<dbReference type="PANTHER" id="PTHR42711:SF5">
    <property type="entry name" value="ABC TRANSPORTER ATP-BINDING PROTEIN NATA"/>
    <property type="match status" value="1"/>
</dbReference>
<dbReference type="Pfam" id="PF00005">
    <property type="entry name" value="ABC_tran"/>
    <property type="match status" value="1"/>
</dbReference>
<dbReference type="InterPro" id="IPR017871">
    <property type="entry name" value="ABC_transporter-like_CS"/>
</dbReference>
<dbReference type="RefSeq" id="WP_069703395.1">
    <property type="nucleotide sequence ID" value="NZ_MJAT01000040.1"/>
</dbReference>
<evidence type="ECO:0000259" key="5">
    <source>
        <dbReference type="PROSITE" id="PS50893"/>
    </source>
</evidence>
<evidence type="ECO:0000313" key="6">
    <source>
        <dbReference type="EMBL" id="OEH84158.1"/>
    </source>
</evidence>
<comment type="caution">
    <text evidence="6">The sequence shown here is derived from an EMBL/GenBank/DDBJ whole genome shotgun (WGS) entry which is preliminary data.</text>
</comment>
<dbReference type="EMBL" id="MJAT01000040">
    <property type="protein sequence ID" value="OEH84158.1"/>
    <property type="molecule type" value="Genomic_DNA"/>
</dbReference>
<dbReference type="OrthoDB" id="9804819at2"/>
<protein>
    <submittedName>
        <fullName evidence="6">ABC transporter</fullName>
    </submittedName>
</protein>
<dbReference type="GO" id="GO:0016887">
    <property type="term" value="F:ATP hydrolysis activity"/>
    <property type="evidence" value="ECO:0007669"/>
    <property type="project" value="InterPro"/>
</dbReference>
<name>A0A1E5L1X9_9FIRM</name>